<name>A0ABW3M9Z6_9PSEU</name>
<accession>A0ABW3M9Z6</accession>
<dbReference type="Proteomes" id="UP001597045">
    <property type="component" value="Unassembled WGS sequence"/>
</dbReference>
<organism evidence="1 2">
    <name type="scientific">Kibdelosporangium lantanae</name>
    <dbReference type="NCBI Taxonomy" id="1497396"/>
    <lineage>
        <taxon>Bacteria</taxon>
        <taxon>Bacillati</taxon>
        <taxon>Actinomycetota</taxon>
        <taxon>Actinomycetes</taxon>
        <taxon>Pseudonocardiales</taxon>
        <taxon>Pseudonocardiaceae</taxon>
        <taxon>Kibdelosporangium</taxon>
    </lineage>
</organism>
<comment type="caution">
    <text evidence="1">The sequence shown here is derived from an EMBL/GenBank/DDBJ whole genome shotgun (WGS) entry which is preliminary data.</text>
</comment>
<proteinExistence type="predicted"/>
<keyword evidence="2" id="KW-1185">Reference proteome</keyword>
<reference evidence="2" key="1">
    <citation type="journal article" date="2019" name="Int. J. Syst. Evol. Microbiol.">
        <title>The Global Catalogue of Microorganisms (GCM) 10K type strain sequencing project: providing services to taxonomists for standard genome sequencing and annotation.</title>
        <authorList>
            <consortium name="The Broad Institute Genomics Platform"/>
            <consortium name="The Broad Institute Genome Sequencing Center for Infectious Disease"/>
            <person name="Wu L."/>
            <person name="Ma J."/>
        </authorList>
    </citation>
    <scope>NUCLEOTIDE SEQUENCE [LARGE SCALE GENOMIC DNA]</scope>
    <source>
        <strain evidence="2">JCM 31486</strain>
    </source>
</reference>
<protein>
    <submittedName>
        <fullName evidence="1">Uncharacterized protein</fullName>
    </submittedName>
</protein>
<dbReference type="SUPFAM" id="SSF57783">
    <property type="entry name" value="Zinc beta-ribbon"/>
    <property type="match status" value="1"/>
</dbReference>
<evidence type="ECO:0000313" key="2">
    <source>
        <dbReference type="Proteomes" id="UP001597045"/>
    </source>
</evidence>
<dbReference type="EMBL" id="JBHTIS010001144">
    <property type="protein sequence ID" value="MFD1047580.1"/>
    <property type="molecule type" value="Genomic_DNA"/>
</dbReference>
<gene>
    <name evidence="1" type="ORF">ACFQ1S_19560</name>
</gene>
<evidence type="ECO:0000313" key="1">
    <source>
        <dbReference type="EMBL" id="MFD1047580.1"/>
    </source>
</evidence>
<sequence>MTSGSVDFDTWYDVYLKAYRDPSVLPSLSCPNCGSKSLNLVFQSFRRDDGRGIRVFWCGSCMFGLAPNRVILPDNAEVTLFDEFVVPDFVVIDRHPA</sequence>